<evidence type="ECO:0000259" key="3">
    <source>
        <dbReference type="Pfam" id="PF00303"/>
    </source>
</evidence>
<dbReference type="Proteomes" id="UP001499938">
    <property type="component" value="Unassembled WGS sequence"/>
</dbReference>
<protein>
    <recommendedName>
        <fullName evidence="3">Thymidylate synthase/dCMP hydroxymethylase domain-containing protein</fullName>
    </recommendedName>
</protein>
<keyword evidence="1" id="KW-0489">Methyltransferase</keyword>
<evidence type="ECO:0000256" key="1">
    <source>
        <dbReference type="ARBA" id="ARBA00022603"/>
    </source>
</evidence>
<dbReference type="InterPro" id="IPR023451">
    <property type="entry name" value="Thymidate_synth/dCMP_Mease_dom"/>
</dbReference>
<keyword evidence="5" id="KW-1185">Reference proteome</keyword>
<dbReference type="SUPFAM" id="SSF55831">
    <property type="entry name" value="Thymidylate synthase/dCMP hydroxymethylase"/>
    <property type="match status" value="1"/>
</dbReference>
<evidence type="ECO:0000313" key="4">
    <source>
        <dbReference type="EMBL" id="GAA1793848.1"/>
    </source>
</evidence>
<name>A0ABP4XT06_9MICO</name>
<dbReference type="CDD" id="cd00351">
    <property type="entry name" value="TS_Pyrimidine_HMase"/>
    <property type="match status" value="1"/>
</dbReference>
<keyword evidence="2" id="KW-0808">Transferase</keyword>
<dbReference type="Pfam" id="PF00303">
    <property type="entry name" value="Thymidylat_synt"/>
    <property type="match status" value="1"/>
</dbReference>
<reference evidence="5" key="1">
    <citation type="journal article" date="2019" name="Int. J. Syst. Evol. Microbiol.">
        <title>The Global Catalogue of Microorganisms (GCM) 10K type strain sequencing project: providing services to taxonomists for standard genome sequencing and annotation.</title>
        <authorList>
            <consortium name="The Broad Institute Genomics Platform"/>
            <consortium name="The Broad Institute Genome Sequencing Center for Infectious Disease"/>
            <person name="Wu L."/>
            <person name="Ma J."/>
        </authorList>
    </citation>
    <scope>NUCLEOTIDE SEQUENCE [LARGE SCALE GENOMIC DNA]</scope>
    <source>
        <strain evidence="5">JCM 15592</strain>
    </source>
</reference>
<dbReference type="PANTHER" id="PTHR11548:SF1">
    <property type="entry name" value="THYMIDYLATE SYNTHASE 1"/>
    <property type="match status" value="1"/>
</dbReference>
<dbReference type="Gene3D" id="3.30.572.10">
    <property type="entry name" value="Thymidylate synthase/dCMP hydroxymethylase domain"/>
    <property type="match status" value="1"/>
</dbReference>
<organism evidence="4 5">
    <name type="scientific">Nostocoides veronense</name>
    <dbReference type="NCBI Taxonomy" id="330836"/>
    <lineage>
        <taxon>Bacteria</taxon>
        <taxon>Bacillati</taxon>
        <taxon>Actinomycetota</taxon>
        <taxon>Actinomycetes</taxon>
        <taxon>Micrococcales</taxon>
        <taxon>Intrasporangiaceae</taxon>
        <taxon>Nostocoides</taxon>
    </lineage>
</organism>
<dbReference type="InterPro" id="IPR045097">
    <property type="entry name" value="Thymidate_synth/dCMP_Mease"/>
</dbReference>
<feature type="domain" description="Thymidylate synthase/dCMP hydroxymethylase" evidence="3">
    <location>
        <begin position="12"/>
        <end position="222"/>
    </location>
</feature>
<accession>A0ABP4XT06</accession>
<sequence length="531" mass="58961">MRYRNINQAVPELLRLVLDQGRTVTPRGDTTLEVGPIQFTLERPQERCLVLNHRNNNVFAAIVESMWVISGRNDTATILPYLPRANDFSDDGETWRGGYGPRLRNWSGHDQIDAVRSILTGNPDSRRAVAVIFDPAQDHVESRDIPCNNWLHFIQRDGKLNVHVAVRSNDIIWGLSGINAFEWGFLLELMAHWLDLEVGTLTFSTTSAHIYERHWDRAKEIAQAPRHDIDPYAGSHSVQTVAFGTAWEDLDAVLDEWWNLEKQIRTGEVERARLDAFPDPLLRSYLCMLRVFWAAKRDPQQDLSDLLAPLAGTDLGLATVEYLRRSVRTDYLAAIVASDSDPKASGDGPAGDYHDHLRAALKRLHASKTAVYGDSWKRRGEVLGVMANIARKVDRLNIISQEMGKARGTADENILDTAIDLYIYVVKYATFLADAGEFHPAVDITASTWSDGTEGFDAVLDSLAEGGGAILDERSSNALVQASFARLEAATLTPSSDVDKVQAMLGLIQDARAVIDSITQRSSAAVDAQGY</sequence>
<dbReference type="EMBL" id="BAAAPO010000027">
    <property type="protein sequence ID" value="GAA1793848.1"/>
    <property type="molecule type" value="Genomic_DNA"/>
</dbReference>
<dbReference type="PANTHER" id="PTHR11548">
    <property type="entry name" value="THYMIDYLATE SYNTHASE 1"/>
    <property type="match status" value="1"/>
</dbReference>
<evidence type="ECO:0000256" key="2">
    <source>
        <dbReference type="ARBA" id="ARBA00022679"/>
    </source>
</evidence>
<dbReference type="InterPro" id="IPR036926">
    <property type="entry name" value="Thymidate_synth/dCMP_Mease_sf"/>
</dbReference>
<evidence type="ECO:0000313" key="5">
    <source>
        <dbReference type="Proteomes" id="UP001499938"/>
    </source>
</evidence>
<gene>
    <name evidence="4" type="ORF">GCM10009811_18270</name>
</gene>
<proteinExistence type="predicted"/>
<comment type="caution">
    <text evidence="4">The sequence shown here is derived from an EMBL/GenBank/DDBJ whole genome shotgun (WGS) entry which is preliminary data.</text>
</comment>